<feature type="compositionally biased region" description="Basic and acidic residues" evidence="1">
    <location>
        <begin position="345"/>
        <end position="356"/>
    </location>
</feature>
<accession>A0A378TDV1</accession>
<organism evidence="3 4">
    <name type="scientific">Mycolicibacterium tokaiense</name>
    <dbReference type="NCBI Taxonomy" id="39695"/>
    <lineage>
        <taxon>Bacteria</taxon>
        <taxon>Bacillati</taxon>
        <taxon>Actinomycetota</taxon>
        <taxon>Actinomycetes</taxon>
        <taxon>Mycobacteriales</taxon>
        <taxon>Mycobacteriaceae</taxon>
        <taxon>Mycolicibacterium</taxon>
    </lineage>
</organism>
<feature type="region of interest" description="Disordered" evidence="1">
    <location>
        <begin position="1"/>
        <end position="49"/>
    </location>
</feature>
<evidence type="ECO:0000313" key="3">
    <source>
        <dbReference type="EMBL" id="STZ58968.1"/>
    </source>
</evidence>
<keyword evidence="4" id="KW-1185">Reference proteome</keyword>
<gene>
    <name evidence="3" type="ORF">NCTC10821_02489</name>
</gene>
<evidence type="ECO:0000259" key="2">
    <source>
        <dbReference type="Pfam" id="PF13529"/>
    </source>
</evidence>
<reference evidence="3 4" key="1">
    <citation type="submission" date="2018-06" db="EMBL/GenBank/DDBJ databases">
        <authorList>
            <consortium name="Pathogen Informatics"/>
            <person name="Doyle S."/>
        </authorList>
    </citation>
    <scope>NUCLEOTIDE SEQUENCE [LARGE SCALE GENOMIC DNA]</scope>
    <source>
        <strain evidence="3 4">NCTC10821</strain>
    </source>
</reference>
<protein>
    <submittedName>
        <fullName evidence="3">Putative secreted protein</fullName>
    </submittedName>
</protein>
<dbReference type="Proteomes" id="UP000254978">
    <property type="component" value="Unassembled WGS sequence"/>
</dbReference>
<feature type="region of interest" description="Disordered" evidence="1">
    <location>
        <begin position="330"/>
        <end position="356"/>
    </location>
</feature>
<evidence type="ECO:0000313" key="4">
    <source>
        <dbReference type="Proteomes" id="UP000254978"/>
    </source>
</evidence>
<dbReference type="Pfam" id="PF13529">
    <property type="entry name" value="Peptidase_C39_2"/>
    <property type="match status" value="1"/>
</dbReference>
<name>A0A378TDV1_9MYCO</name>
<proteinExistence type="predicted"/>
<dbReference type="AlphaFoldDB" id="A0A378TDV1"/>
<feature type="domain" description="Peptidase C39-like" evidence="2">
    <location>
        <begin position="136"/>
        <end position="283"/>
    </location>
</feature>
<sequence length="356" mass="38149">MDVTESDSTPDASPVGSIGAESHDAAHSAAAKPRPEAVAQPESAPADVVPSVRTVAAPVVRISAPRVAEDSRTRVMALRESATSLAAVTVSPNDPGDPAVPASAALVSALTVARRDLELQQMYGDPSRNARFYVTQSSGNCVLMATAMMIGQLTGKTPTERQIVFEAMRTPSGALPGKMMYWGLKNDSRWAYYSDAQKLLQHHGIESDRTTYAGRPDDALEALKTSLNDPDNAVLVSVHSPTIYQALWGRGYVPPGPEVRQNHAIVVLGVDTVTNTVYVNDSAAIYHYLGKAVQDGQNMAVPLDVFMGAWGTGDYMSVVGKLTSDPVAPTTWLNNSPRRNSLDPGRQDHLDHFRNS</sequence>
<feature type="compositionally biased region" description="Polar residues" evidence="1">
    <location>
        <begin position="1"/>
        <end position="11"/>
    </location>
</feature>
<evidence type="ECO:0000256" key="1">
    <source>
        <dbReference type="SAM" id="MobiDB-lite"/>
    </source>
</evidence>
<dbReference type="EMBL" id="UGQT01000001">
    <property type="protein sequence ID" value="STZ58968.1"/>
    <property type="molecule type" value="Genomic_DNA"/>
</dbReference>
<dbReference type="InterPro" id="IPR039564">
    <property type="entry name" value="Peptidase_C39-like"/>
</dbReference>